<dbReference type="Proteomes" id="UP000199424">
    <property type="component" value="Unassembled WGS sequence"/>
</dbReference>
<keyword evidence="3 4" id="KW-0546">Nucleotide metabolism</keyword>
<evidence type="ECO:0000313" key="6">
    <source>
        <dbReference type="Proteomes" id="UP000199424"/>
    </source>
</evidence>
<feature type="site" description="Important for substrate specificity" evidence="4">
    <location>
        <position position="73"/>
    </location>
</feature>
<evidence type="ECO:0000256" key="2">
    <source>
        <dbReference type="ARBA" id="ARBA00022801"/>
    </source>
</evidence>
<dbReference type="GO" id="GO:0005737">
    <property type="term" value="C:cytoplasm"/>
    <property type="evidence" value="ECO:0007669"/>
    <property type="project" value="UniProtKB-SubCell"/>
</dbReference>
<comment type="similarity">
    <text evidence="4">Belongs to the Maf family. YhdE subfamily.</text>
</comment>
<feature type="site" description="Important for substrate specificity" evidence="4">
    <location>
        <position position="14"/>
    </location>
</feature>
<keyword evidence="6" id="KW-1185">Reference proteome</keyword>
<dbReference type="GO" id="GO:0036221">
    <property type="term" value="F:UTP diphosphatase activity"/>
    <property type="evidence" value="ECO:0007669"/>
    <property type="project" value="RHEA"/>
</dbReference>
<evidence type="ECO:0000256" key="3">
    <source>
        <dbReference type="ARBA" id="ARBA00023080"/>
    </source>
</evidence>
<feature type="active site" description="Proton acceptor" evidence="4">
    <location>
        <position position="72"/>
    </location>
</feature>
<protein>
    <recommendedName>
        <fullName evidence="4">dTTP/UTP pyrophosphatase</fullName>
        <shortName evidence="4">dTTPase/UTPase</shortName>
        <ecNumber evidence="4">3.6.1.9</ecNumber>
    </recommendedName>
    <alternativeName>
        <fullName evidence="4">Nucleoside triphosphate pyrophosphatase</fullName>
    </alternativeName>
    <alternativeName>
        <fullName evidence="4">Nucleotide pyrophosphatase</fullName>
        <shortName evidence="4">Nucleotide PPase</shortName>
    </alternativeName>
</protein>
<dbReference type="NCBIfam" id="TIGR00172">
    <property type="entry name" value="maf"/>
    <property type="match status" value="1"/>
</dbReference>
<dbReference type="HAMAP" id="MF_00528">
    <property type="entry name" value="Maf"/>
    <property type="match status" value="1"/>
</dbReference>
<keyword evidence="4" id="KW-0963">Cytoplasm</keyword>
<dbReference type="EC" id="3.6.1.9" evidence="4"/>
<dbReference type="Pfam" id="PF02545">
    <property type="entry name" value="Maf"/>
    <property type="match status" value="1"/>
</dbReference>
<dbReference type="AlphaFoldDB" id="A0A1I6GXM6"/>
<dbReference type="InterPro" id="IPR003697">
    <property type="entry name" value="Maf-like"/>
</dbReference>
<evidence type="ECO:0000313" key="5">
    <source>
        <dbReference type="EMBL" id="SFR46940.1"/>
    </source>
</evidence>
<dbReference type="GO" id="GO:0036218">
    <property type="term" value="F:dTTP diphosphatase activity"/>
    <property type="evidence" value="ECO:0007669"/>
    <property type="project" value="RHEA"/>
</dbReference>
<organism evidence="5 6">
    <name type="scientific">Pseudidiomarina maritima</name>
    <dbReference type="NCBI Taxonomy" id="519453"/>
    <lineage>
        <taxon>Bacteria</taxon>
        <taxon>Pseudomonadati</taxon>
        <taxon>Pseudomonadota</taxon>
        <taxon>Gammaproteobacteria</taxon>
        <taxon>Alteromonadales</taxon>
        <taxon>Idiomarinaceae</taxon>
        <taxon>Pseudidiomarina</taxon>
    </lineage>
</organism>
<comment type="catalytic activity">
    <reaction evidence="4">
        <text>dTTP + H2O = dTMP + diphosphate + H(+)</text>
        <dbReference type="Rhea" id="RHEA:28534"/>
        <dbReference type="ChEBI" id="CHEBI:15377"/>
        <dbReference type="ChEBI" id="CHEBI:15378"/>
        <dbReference type="ChEBI" id="CHEBI:33019"/>
        <dbReference type="ChEBI" id="CHEBI:37568"/>
        <dbReference type="ChEBI" id="CHEBI:63528"/>
        <dbReference type="EC" id="3.6.1.9"/>
    </reaction>
</comment>
<evidence type="ECO:0000256" key="4">
    <source>
        <dbReference type="HAMAP-Rule" id="MF_00528"/>
    </source>
</evidence>
<dbReference type="PANTHER" id="PTHR43213">
    <property type="entry name" value="BIFUNCTIONAL DTTP/UTP PYROPHOSPHATASE/METHYLTRANSFERASE PROTEIN-RELATED"/>
    <property type="match status" value="1"/>
</dbReference>
<comment type="caution">
    <text evidence="4">Lacks conserved residue(s) required for the propagation of feature annotation.</text>
</comment>
<sequence>MFANALVLASGSPRRQELLKLLDRPFSVVVPNVPEQRESHESASAYVQRLALSKARAGAELAEPNSFVLGADTVVVCDDDVLEKPHDYDHFVDMMKRLSGRSHFAITAVAAVLGAKEHVIVSQAEVHFKRLSDSEIDQYWHSGEPQDKAGGYGIQGRASKFVTHLNGSYFAVVGLPMYETEQLIETIEGSV</sequence>
<dbReference type="RefSeq" id="WP_092856679.1">
    <property type="nucleotide sequence ID" value="NZ_FOYU01000001.1"/>
</dbReference>
<dbReference type="Gene3D" id="3.90.950.10">
    <property type="match status" value="1"/>
</dbReference>
<comment type="cofactor">
    <cofactor evidence="1 4">
        <name>a divalent metal cation</name>
        <dbReference type="ChEBI" id="CHEBI:60240"/>
    </cofactor>
</comment>
<keyword evidence="2 4" id="KW-0378">Hydrolase</keyword>
<dbReference type="GO" id="GO:0009117">
    <property type="term" value="P:nucleotide metabolic process"/>
    <property type="evidence" value="ECO:0007669"/>
    <property type="project" value="UniProtKB-KW"/>
</dbReference>
<comment type="subcellular location">
    <subcellularLocation>
        <location evidence="4">Cytoplasm</location>
    </subcellularLocation>
</comment>
<dbReference type="CDD" id="cd00555">
    <property type="entry name" value="Maf"/>
    <property type="match status" value="1"/>
</dbReference>
<comment type="catalytic activity">
    <reaction evidence="4">
        <text>UTP + H2O = UMP + diphosphate + H(+)</text>
        <dbReference type="Rhea" id="RHEA:29395"/>
        <dbReference type="ChEBI" id="CHEBI:15377"/>
        <dbReference type="ChEBI" id="CHEBI:15378"/>
        <dbReference type="ChEBI" id="CHEBI:33019"/>
        <dbReference type="ChEBI" id="CHEBI:46398"/>
        <dbReference type="ChEBI" id="CHEBI:57865"/>
        <dbReference type="EC" id="3.6.1.9"/>
    </reaction>
</comment>
<feature type="site" description="Important for substrate specificity" evidence="4">
    <location>
        <position position="155"/>
    </location>
</feature>
<evidence type="ECO:0000256" key="1">
    <source>
        <dbReference type="ARBA" id="ARBA00001968"/>
    </source>
</evidence>
<gene>
    <name evidence="5" type="ORF">SAMN04488070_1354</name>
</gene>
<accession>A0A1I6GXM6</accession>
<reference evidence="6" key="1">
    <citation type="submission" date="2016-10" db="EMBL/GenBank/DDBJ databases">
        <authorList>
            <person name="Varghese N."/>
            <person name="Submissions S."/>
        </authorList>
    </citation>
    <scope>NUCLEOTIDE SEQUENCE [LARGE SCALE GENOMIC DNA]</scope>
    <source>
        <strain evidence="6">CGMCC 1.7285</strain>
    </source>
</reference>
<proteinExistence type="inferred from homology"/>
<name>A0A1I6GXM6_9GAMM</name>
<dbReference type="SUPFAM" id="SSF52972">
    <property type="entry name" value="ITPase-like"/>
    <property type="match status" value="1"/>
</dbReference>
<dbReference type="PANTHER" id="PTHR43213:SF5">
    <property type="entry name" value="BIFUNCTIONAL DTTP_UTP PYROPHOSPHATASE_METHYLTRANSFERASE PROTEIN-RELATED"/>
    <property type="match status" value="1"/>
</dbReference>
<dbReference type="PIRSF" id="PIRSF006305">
    <property type="entry name" value="Maf"/>
    <property type="match status" value="1"/>
</dbReference>
<comment type="function">
    <text evidence="4">Nucleoside triphosphate pyrophosphatase that hydrolyzes dTTP and UTP. May have a dual role in cell division arrest and in preventing the incorporation of modified nucleotides into cellular nucleic acids.</text>
</comment>
<dbReference type="InterPro" id="IPR029001">
    <property type="entry name" value="ITPase-like_fam"/>
</dbReference>
<dbReference type="EMBL" id="FOYU01000001">
    <property type="protein sequence ID" value="SFR46940.1"/>
    <property type="molecule type" value="Genomic_DNA"/>
</dbReference>